<dbReference type="EMBL" id="CP120629">
    <property type="protein sequence ID" value="WEW59854.1"/>
    <property type="molecule type" value="Genomic_DNA"/>
</dbReference>
<organism evidence="3 4">
    <name type="scientific">Emydomyces testavorans</name>
    <dbReference type="NCBI Taxonomy" id="2070801"/>
    <lineage>
        <taxon>Eukaryota</taxon>
        <taxon>Fungi</taxon>
        <taxon>Dikarya</taxon>
        <taxon>Ascomycota</taxon>
        <taxon>Pezizomycotina</taxon>
        <taxon>Eurotiomycetes</taxon>
        <taxon>Eurotiomycetidae</taxon>
        <taxon>Onygenales</taxon>
        <taxon>Nannizziopsiaceae</taxon>
        <taxon>Emydomyces</taxon>
    </lineage>
</organism>
<feature type="coiled-coil region" evidence="1">
    <location>
        <begin position="247"/>
        <end position="274"/>
    </location>
</feature>
<protein>
    <submittedName>
        <fullName evidence="3">Uncharacterized protein</fullName>
    </submittedName>
</protein>
<accession>A0AAF0DKB8</accession>
<name>A0AAF0DKB8_9EURO</name>
<feature type="region of interest" description="Disordered" evidence="2">
    <location>
        <begin position="427"/>
        <end position="457"/>
    </location>
</feature>
<gene>
    <name evidence="3" type="ORF">PRK78_005335</name>
</gene>
<feature type="compositionally biased region" description="Polar residues" evidence="2">
    <location>
        <begin position="430"/>
        <end position="440"/>
    </location>
</feature>
<sequence>MDQSKIKCCCGKPDCAYLQHNSAALESLEKDVNTAARLGQALLGRHESYMAEAEADRARMLAEIENLEKQKREVQAQNAKIIQENKDLLDQLEGLNNIVSESDVHIKALSTSLESVQLEVRRLTAAASRAACLESQLNEMESDQARLEETLAVTQENERSAIQRWRKAEITLRNLHEQVDKIEKESLEERERHAELLERMERRRVVERELDAAAGRLKGAAAATSLGQDKNGTNVVSSFVKDILQDNANLQFNISELRELLQASDEEVQNLRDQLLLHQPLARGQEDSKRRCASTFLSDELQSMQSAPVPQEFHVHHHFHTPMSAATQRKDRNQLPMHRRHKRRRAVFPPTLPESPPKEPAEAFMTAHRTRDSTSSTSTTVFQTPPSSARTYRWLDQTPGPAFSSAPSSPRSVYRASSVFDRSELAFDSSRPTSPESGFTSPLVKMSHRKGPSETSISSVLDERLLDDAQSLSSGAQHSQRLRSRSLSKIDTFAEGDRIAGSNKISLFNGPPILEEHNDGGNAATYYPSDDHVVLPLRSPQLRRSTSHESLLSISGMDIHSSSDYSPKTYTSRSTFVPRTPQRIASAGTIFSCTSPIISRTNVTISKASIGADKSSHFLLSSVVSSAANARNTASVVQAASSESGCSQGSQSISIKRRMGDWVLGKWSSTPSKSTTSHNTADPPEFTRSVSPSPSTSVTGKDFARPLPIRLFRPPGVNQKGPILGLRPPDETPISIHPENVDETLLQESLAE</sequence>
<feature type="region of interest" description="Disordered" evidence="2">
    <location>
        <begin position="666"/>
        <end position="752"/>
    </location>
</feature>
<evidence type="ECO:0000313" key="3">
    <source>
        <dbReference type="EMBL" id="WEW59854.1"/>
    </source>
</evidence>
<evidence type="ECO:0000256" key="1">
    <source>
        <dbReference type="SAM" id="Coils"/>
    </source>
</evidence>
<feature type="compositionally biased region" description="Low complexity" evidence="2">
    <location>
        <begin position="373"/>
        <end position="388"/>
    </location>
</feature>
<feature type="compositionally biased region" description="Low complexity" evidence="2">
    <location>
        <begin position="668"/>
        <end position="677"/>
    </location>
</feature>
<evidence type="ECO:0000313" key="4">
    <source>
        <dbReference type="Proteomes" id="UP001219355"/>
    </source>
</evidence>
<feature type="coiled-coil region" evidence="1">
    <location>
        <begin position="50"/>
        <end position="203"/>
    </location>
</feature>
<evidence type="ECO:0000256" key="2">
    <source>
        <dbReference type="SAM" id="MobiDB-lite"/>
    </source>
</evidence>
<feature type="region of interest" description="Disordered" evidence="2">
    <location>
        <begin position="323"/>
        <end position="412"/>
    </location>
</feature>
<dbReference type="AlphaFoldDB" id="A0AAF0DKB8"/>
<feature type="compositionally biased region" description="Low complexity" evidence="2">
    <location>
        <begin position="689"/>
        <end position="699"/>
    </location>
</feature>
<feature type="compositionally biased region" description="Basic residues" evidence="2">
    <location>
        <begin position="337"/>
        <end position="346"/>
    </location>
</feature>
<dbReference type="Proteomes" id="UP001219355">
    <property type="component" value="Chromosome 3"/>
</dbReference>
<keyword evidence="4" id="KW-1185">Reference proteome</keyword>
<reference evidence="3" key="1">
    <citation type="submission" date="2023-03" db="EMBL/GenBank/DDBJ databases">
        <title>Emydomyces testavorans Genome Sequence.</title>
        <authorList>
            <person name="Hoyer L."/>
        </authorList>
    </citation>
    <scope>NUCLEOTIDE SEQUENCE</scope>
    <source>
        <strain evidence="3">16-2883</strain>
    </source>
</reference>
<keyword evidence="1" id="KW-0175">Coiled coil</keyword>
<proteinExistence type="predicted"/>